<organism evidence="1 2">
    <name type="scientific">Candidatus Venteria ishoeyi</name>
    <dbReference type="NCBI Taxonomy" id="1899563"/>
    <lineage>
        <taxon>Bacteria</taxon>
        <taxon>Pseudomonadati</taxon>
        <taxon>Pseudomonadota</taxon>
        <taxon>Gammaproteobacteria</taxon>
        <taxon>Thiotrichales</taxon>
        <taxon>Thiotrichaceae</taxon>
        <taxon>Venteria</taxon>
    </lineage>
</organism>
<sequence>MNTQTITHNKKKYKVKFGIKQNIVLGKMWGLTKYSEIAAKLAQLQFADGEEPTMEQLNVLCDLYLSGIKSCNKKAAIDEDDVLEFIIENPEENAKLLQLYINAQPQTKAEKQKNVQPDQRK</sequence>
<dbReference type="RefSeq" id="WP_103919314.1">
    <property type="nucleotide sequence ID" value="NZ_FMSV02000217.1"/>
</dbReference>
<dbReference type="EMBL" id="FMSV02000217">
    <property type="protein sequence ID" value="SEH05371.1"/>
    <property type="molecule type" value="Genomic_DNA"/>
</dbReference>
<dbReference type="Proteomes" id="UP000236724">
    <property type="component" value="Unassembled WGS sequence"/>
</dbReference>
<evidence type="ECO:0000313" key="2">
    <source>
        <dbReference type="Proteomes" id="UP000236724"/>
    </source>
</evidence>
<proteinExistence type="predicted"/>
<dbReference type="AlphaFoldDB" id="A0A1H6F7K0"/>
<protein>
    <submittedName>
        <fullName evidence="1">Uncharacterized protein</fullName>
    </submittedName>
</protein>
<keyword evidence="2" id="KW-1185">Reference proteome</keyword>
<accession>A0A1H6F7K0</accession>
<name>A0A1H6F7K0_9GAMM</name>
<gene>
    <name evidence="1" type="ORF">MBHS_01224</name>
</gene>
<reference evidence="1 2" key="1">
    <citation type="submission" date="2016-10" db="EMBL/GenBank/DDBJ databases">
        <authorList>
            <person name="de Groot N.N."/>
        </authorList>
    </citation>
    <scope>NUCLEOTIDE SEQUENCE [LARGE SCALE GENOMIC DNA]</scope>
    <source>
        <strain evidence="1">MBHS1</strain>
    </source>
</reference>
<evidence type="ECO:0000313" key="1">
    <source>
        <dbReference type="EMBL" id="SEH05371.1"/>
    </source>
</evidence>